<dbReference type="EMBL" id="VCAU01000009">
    <property type="protein sequence ID" value="KAF9893134.1"/>
    <property type="molecule type" value="Genomic_DNA"/>
</dbReference>
<reference evidence="3" key="2">
    <citation type="submission" date="2020-02" db="EMBL/GenBank/DDBJ databases">
        <authorList>
            <person name="Gilchrist C.L.M."/>
            <person name="Chooi Y.-H."/>
        </authorList>
    </citation>
    <scope>NUCLEOTIDE SEQUENCE</scope>
    <source>
        <strain evidence="3">MST-FP2251</strain>
    </source>
</reference>
<organism evidence="3 4">
    <name type="scientific">Aspergillus nanangensis</name>
    <dbReference type="NCBI Taxonomy" id="2582783"/>
    <lineage>
        <taxon>Eukaryota</taxon>
        <taxon>Fungi</taxon>
        <taxon>Dikarya</taxon>
        <taxon>Ascomycota</taxon>
        <taxon>Pezizomycotina</taxon>
        <taxon>Eurotiomycetes</taxon>
        <taxon>Eurotiomycetidae</taxon>
        <taxon>Eurotiales</taxon>
        <taxon>Aspergillaceae</taxon>
        <taxon>Aspergillus</taxon>
        <taxon>Aspergillus subgen. Circumdati</taxon>
    </lineage>
</organism>
<feature type="compositionally biased region" description="Polar residues" evidence="1">
    <location>
        <begin position="319"/>
        <end position="332"/>
    </location>
</feature>
<comment type="caution">
    <text evidence="3">The sequence shown here is derived from an EMBL/GenBank/DDBJ whole genome shotgun (WGS) entry which is preliminary data.</text>
</comment>
<dbReference type="GO" id="GO:0004674">
    <property type="term" value="F:protein serine/threonine kinase activity"/>
    <property type="evidence" value="ECO:0007669"/>
    <property type="project" value="TreeGrafter"/>
</dbReference>
<feature type="region of interest" description="Disordered" evidence="1">
    <location>
        <begin position="317"/>
        <end position="376"/>
    </location>
</feature>
<feature type="compositionally biased region" description="Low complexity" evidence="1">
    <location>
        <begin position="613"/>
        <end position="626"/>
    </location>
</feature>
<dbReference type="InterPro" id="IPR000719">
    <property type="entry name" value="Prot_kinase_dom"/>
</dbReference>
<feature type="region of interest" description="Disordered" evidence="1">
    <location>
        <begin position="391"/>
        <end position="414"/>
    </location>
</feature>
<dbReference type="GO" id="GO:0044773">
    <property type="term" value="P:mitotic DNA damage checkpoint signaling"/>
    <property type="evidence" value="ECO:0007669"/>
    <property type="project" value="TreeGrafter"/>
</dbReference>
<dbReference type="GO" id="GO:0005524">
    <property type="term" value="F:ATP binding"/>
    <property type="evidence" value="ECO:0007669"/>
    <property type="project" value="InterPro"/>
</dbReference>
<feature type="region of interest" description="Disordered" evidence="1">
    <location>
        <begin position="672"/>
        <end position="708"/>
    </location>
</feature>
<dbReference type="SMART" id="SM00220">
    <property type="entry name" value="S_TKc"/>
    <property type="match status" value="1"/>
</dbReference>
<proteinExistence type="predicted"/>
<dbReference type="InterPro" id="IPR011009">
    <property type="entry name" value="Kinase-like_dom_sf"/>
</dbReference>
<dbReference type="GO" id="GO:0005737">
    <property type="term" value="C:cytoplasm"/>
    <property type="evidence" value="ECO:0007669"/>
    <property type="project" value="TreeGrafter"/>
</dbReference>
<protein>
    <recommendedName>
        <fullName evidence="2">Protein kinase domain-containing protein</fullName>
    </recommendedName>
</protein>
<evidence type="ECO:0000313" key="4">
    <source>
        <dbReference type="Proteomes" id="UP001194746"/>
    </source>
</evidence>
<feature type="region of interest" description="Disordered" evidence="1">
    <location>
        <begin position="591"/>
        <end position="654"/>
    </location>
</feature>
<feature type="compositionally biased region" description="Polar residues" evidence="1">
    <location>
        <begin position="627"/>
        <end position="639"/>
    </location>
</feature>
<dbReference type="PANTHER" id="PTHR44167:SF24">
    <property type="entry name" value="SERINE_THREONINE-PROTEIN KINASE CHK2"/>
    <property type="match status" value="1"/>
</dbReference>
<sequence>MSVTTSLWWPEDRVKATLCPEYVFEHLPSNILARLVAPLPWGEGLTSETYLDWILAKAGRLFLILVDIGVPERIFALVDDSFDDSDLPIAVHSVHRLNISPDAPDSSLENKFFLAQWRFLVRGICQGEHVKYTENEGVPVELQRTGSNLARDGVEKVVLAGAVCRVYLRTQVTVGGAPHFFEEDEVLEEIRSFRRLAHDHVYSIYASYFVDTTVCILFSGVYERTLISFLTDLPQCFKRLPKQQRREIMINWPHCLVNGLSWLHAHGQVHGAIRPSNILIDSDHRIFLGQFEALDTLLPPVKIDDVESYQYGPPERWVRSTSMHGSGSQRISLPSGGRTGRKSSTRPSKLNLSLLRGNRQHDHDPPSPRPESMVSQGTAIRVGLPNSPSRLSYALSSSSGSSNGSARKRILPSMRRPIIYSPSITSSNSSGSSTGTVPGTLNPVGLPTANSSTAVVQVWQSYQTDPEASDIFSLGAVTLDIFTHLCKRKISAFSHHRGAKNRTAGRGGGVADCSFHLDRNLSQVTSWITLLDSDAKKRKDSVFVAVRPMLAVVRDMLSKDPQSRPSAFQVESNFATMIQQLNGSATLHCTSHVQVRDPRSQSPFRRLKRTTQSPRPLSVPSPLSSPHCTSPNSPSTSDFSPAVKRSTITPGVSPGASIASLAYTDWTHSYTEETDTDTDLESSSGYGASSEHAAAPWHDPDQTLGPVAVNDPAWDYRVAVGDS</sequence>
<dbReference type="GO" id="GO:0005634">
    <property type="term" value="C:nucleus"/>
    <property type="evidence" value="ECO:0007669"/>
    <property type="project" value="TreeGrafter"/>
</dbReference>
<dbReference type="Gene3D" id="1.10.510.10">
    <property type="entry name" value="Transferase(Phosphotransferase) domain 1"/>
    <property type="match status" value="1"/>
</dbReference>
<evidence type="ECO:0000259" key="2">
    <source>
        <dbReference type="PROSITE" id="PS50011"/>
    </source>
</evidence>
<name>A0AAD4CUT6_ASPNN</name>
<evidence type="ECO:0000313" key="3">
    <source>
        <dbReference type="EMBL" id="KAF9893134.1"/>
    </source>
</evidence>
<dbReference type="Pfam" id="PF00069">
    <property type="entry name" value="Pkinase"/>
    <property type="match status" value="1"/>
</dbReference>
<reference evidence="3" key="1">
    <citation type="journal article" date="2019" name="Beilstein J. Org. Chem.">
        <title>Nanangenines: drimane sesquiterpenoids as the dominant metabolite cohort of a novel Australian fungus, Aspergillus nanangensis.</title>
        <authorList>
            <person name="Lacey H.J."/>
            <person name="Gilchrist C.L.M."/>
            <person name="Crombie A."/>
            <person name="Kalaitzis J.A."/>
            <person name="Vuong D."/>
            <person name="Rutledge P.J."/>
            <person name="Turner P."/>
            <person name="Pitt J.I."/>
            <person name="Lacey E."/>
            <person name="Chooi Y.H."/>
            <person name="Piggott A.M."/>
        </authorList>
    </citation>
    <scope>NUCLEOTIDE SEQUENCE</scope>
    <source>
        <strain evidence="3">MST-FP2251</strain>
    </source>
</reference>
<dbReference type="PANTHER" id="PTHR44167">
    <property type="entry name" value="OVARIAN-SPECIFIC SERINE/THREONINE-PROTEIN KINASE LOK-RELATED"/>
    <property type="match status" value="1"/>
</dbReference>
<dbReference type="PROSITE" id="PS50011">
    <property type="entry name" value="PROTEIN_KINASE_DOM"/>
    <property type="match status" value="1"/>
</dbReference>
<gene>
    <name evidence="3" type="ORF">FE257_012545</name>
</gene>
<dbReference type="AlphaFoldDB" id="A0AAD4CUT6"/>
<accession>A0AAD4CUT6</accession>
<keyword evidence="4" id="KW-1185">Reference proteome</keyword>
<evidence type="ECO:0000256" key="1">
    <source>
        <dbReference type="SAM" id="MobiDB-lite"/>
    </source>
</evidence>
<feature type="compositionally biased region" description="Low complexity" evidence="1">
    <location>
        <begin position="391"/>
        <end position="405"/>
    </location>
</feature>
<dbReference type="Proteomes" id="UP001194746">
    <property type="component" value="Unassembled WGS sequence"/>
</dbReference>
<feature type="domain" description="Protein kinase" evidence="2">
    <location>
        <begin position="118"/>
        <end position="575"/>
    </location>
</feature>
<dbReference type="SUPFAM" id="SSF56112">
    <property type="entry name" value="Protein kinase-like (PK-like)"/>
    <property type="match status" value="1"/>
</dbReference>